<sequence>MAAIMKKTTARRTGLVSKFNFVSDLNNQTPPPSVEKEVMDTYKSNVKQITKFHNILTRATKLTTKYAVFCQVLAAELVRANVAIDQCKSARRAASALITAEQRQAHTVAMNNYHDTLANLIREFPNRVFKHADFIEYAGYAPSLNNENHGIGFFAPKCGTHYADIAEEKCPSGNRYYYTGHVIV</sequence>
<reference evidence="1" key="1">
    <citation type="journal article" date="2020" name="Nature">
        <title>Giant virus diversity and host interactions through global metagenomics.</title>
        <authorList>
            <person name="Schulz F."/>
            <person name="Roux S."/>
            <person name="Paez-Espino D."/>
            <person name="Jungbluth S."/>
            <person name="Walsh D.A."/>
            <person name="Denef V.J."/>
            <person name="McMahon K.D."/>
            <person name="Konstantinidis K.T."/>
            <person name="Eloe-Fadrosh E.A."/>
            <person name="Kyrpides N.C."/>
            <person name="Woyke T."/>
        </authorList>
    </citation>
    <scope>NUCLEOTIDE SEQUENCE</scope>
    <source>
        <strain evidence="1">GVMAG-S-1016704-121</strain>
    </source>
</reference>
<dbReference type="AlphaFoldDB" id="A0A6C0LSA8"/>
<dbReference type="EMBL" id="MN740559">
    <property type="protein sequence ID" value="QHU33639.1"/>
    <property type="molecule type" value="Genomic_DNA"/>
</dbReference>
<evidence type="ECO:0000313" key="1">
    <source>
        <dbReference type="EMBL" id="QHU33639.1"/>
    </source>
</evidence>
<proteinExistence type="predicted"/>
<protein>
    <submittedName>
        <fullName evidence="1">Uncharacterized protein</fullName>
    </submittedName>
</protein>
<name>A0A6C0LSA8_9ZZZZ</name>
<organism evidence="1">
    <name type="scientific">viral metagenome</name>
    <dbReference type="NCBI Taxonomy" id="1070528"/>
    <lineage>
        <taxon>unclassified sequences</taxon>
        <taxon>metagenomes</taxon>
        <taxon>organismal metagenomes</taxon>
    </lineage>
</organism>
<accession>A0A6C0LSA8</accession>